<dbReference type="Pfam" id="PF00005">
    <property type="entry name" value="ABC_tran"/>
    <property type="match status" value="1"/>
</dbReference>
<evidence type="ECO:0000313" key="16">
    <source>
        <dbReference type="Proteomes" id="UP000282674"/>
    </source>
</evidence>
<evidence type="ECO:0000256" key="2">
    <source>
        <dbReference type="ARBA" id="ARBA00022448"/>
    </source>
</evidence>
<comment type="similarity">
    <text evidence="10">Belongs to the ABC transporter superfamily. Siderophore-Fe(3+) uptake transporter (SIUT) (TC 3.A.1.21) family.</text>
</comment>
<feature type="domain" description="ABC transporter" evidence="13">
    <location>
        <begin position="346"/>
        <end position="592"/>
    </location>
</feature>
<keyword evidence="6" id="KW-0547">Nucleotide-binding</keyword>
<dbReference type="GO" id="GO:0016887">
    <property type="term" value="F:ATP hydrolysis activity"/>
    <property type="evidence" value="ECO:0007669"/>
    <property type="project" value="InterPro"/>
</dbReference>
<dbReference type="EMBL" id="RFFG01000002">
    <property type="protein sequence ID" value="RMI47679.1"/>
    <property type="molecule type" value="Genomic_DNA"/>
</dbReference>
<comment type="subcellular location">
    <subcellularLocation>
        <location evidence="1">Cell inner membrane</location>
        <topology evidence="1">Multi-pass membrane protein</topology>
    </subcellularLocation>
</comment>
<feature type="transmembrane region" description="Helical" evidence="12">
    <location>
        <begin position="166"/>
        <end position="185"/>
    </location>
</feature>
<evidence type="ECO:0000256" key="8">
    <source>
        <dbReference type="ARBA" id="ARBA00022989"/>
    </source>
</evidence>
<dbReference type="InterPro" id="IPR036640">
    <property type="entry name" value="ABC1_TM_sf"/>
</dbReference>
<dbReference type="SUPFAM" id="SSF90123">
    <property type="entry name" value="ABC transporter transmembrane region"/>
    <property type="match status" value="1"/>
</dbReference>
<dbReference type="PROSITE" id="PS00211">
    <property type="entry name" value="ABC_TRANSPORTER_1"/>
    <property type="match status" value="1"/>
</dbReference>
<dbReference type="Gene3D" id="3.40.50.300">
    <property type="entry name" value="P-loop containing nucleotide triphosphate hydrolases"/>
    <property type="match status" value="1"/>
</dbReference>
<proteinExistence type="inferred from homology"/>
<name>A0A3M2MDR9_9ACTN</name>
<feature type="transmembrane region" description="Helical" evidence="12">
    <location>
        <begin position="63"/>
        <end position="83"/>
    </location>
</feature>
<keyword evidence="8 12" id="KW-1133">Transmembrane helix</keyword>
<gene>
    <name evidence="15" type="ORF">EBO15_01940</name>
</gene>
<evidence type="ECO:0000259" key="13">
    <source>
        <dbReference type="PROSITE" id="PS50893"/>
    </source>
</evidence>
<evidence type="ECO:0000256" key="5">
    <source>
        <dbReference type="ARBA" id="ARBA00022692"/>
    </source>
</evidence>
<dbReference type="InterPro" id="IPR011527">
    <property type="entry name" value="ABC1_TM_dom"/>
</dbReference>
<keyword evidence="4" id="KW-0997">Cell inner membrane</keyword>
<evidence type="ECO:0000256" key="11">
    <source>
        <dbReference type="SAM" id="MobiDB-lite"/>
    </source>
</evidence>
<dbReference type="InterPro" id="IPR003439">
    <property type="entry name" value="ABC_transporter-like_ATP-bd"/>
</dbReference>
<sequence length="624" mass="66876">MPSEVPLRRRLASVASLTWRAHRRAALASAALAVLAGLAPVATAWLTKLVLDGLTSGRGRSTLIPLAAGLAVCGLSVTVVPHLSTYAQRQLRRAVRALASDRLFRAVNADAGLRRFESPRFQDTLRLAREAGENAPDRLVSGSLAIGQAALLLSGFVATLLVINPVLVAVIFLAALPAAWIQLGLSRERARTMWGISPGLRRQIFYGELLTRPEAAKEVRLFGLGDFFRGRMLAELRATDAAERRVDLATVRRQGLLALLGGAVAAGGLVWAVWRATEGDLSPGDVTMFVAAVAGVQTALSQIVDRWADAHQALLLFGHFVTVTGAGPDLPVRADPRPVPELRRGIELRDVWFRYGDGQPWVLRGIDLVVPHGRSVALVGVNGAGKSTLVKLLCRLYDPTRGSVAWDGVDLRDLAPAELRDRVGVVFQDFMEYDLSAADNILLGDLTAADDPGRVRAAARRAGIHDAVEALPDGYATMLSRIFAGPGDETGVMLSGGQWQRLALARALLRDDRDLLLLDEPSSGLDAEAEHAVHASLRAHREGRTSVLISHRLGAVREADLIVVLDEGRIAEQGTHDELMARDGAYARLFTLQASGYVSGEDHASAEEGSGAPPTVRAPAQRPV</sequence>
<dbReference type="InterPro" id="IPR027417">
    <property type="entry name" value="P-loop_NTPase"/>
</dbReference>
<dbReference type="PANTHER" id="PTHR24221:SF654">
    <property type="entry name" value="ATP-BINDING CASSETTE SUB-FAMILY B MEMBER 6"/>
    <property type="match status" value="1"/>
</dbReference>
<dbReference type="FunFam" id="3.40.50.300:FF:000221">
    <property type="entry name" value="Multidrug ABC transporter ATP-binding protein"/>
    <property type="match status" value="1"/>
</dbReference>
<dbReference type="GO" id="GO:0140359">
    <property type="term" value="F:ABC-type transporter activity"/>
    <property type="evidence" value="ECO:0007669"/>
    <property type="project" value="InterPro"/>
</dbReference>
<evidence type="ECO:0000256" key="6">
    <source>
        <dbReference type="ARBA" id="ARBA00022741"/>
    </source>
</evidence>
<dbReference type="PROSITE" id="PS50893">
    <property type="entry name" value="ABC_TRANSPORTER_2"/>
    <property type="match status" value="1"/>
</dbReference>
<evidence type="ECO:0000256" key="1">
    <source>
        <dbReference type="ARBA" id="ARBA00004429"/>
    </source>
</evidence>
<evidence type="ECO:0000256" key="7">
    <source>
        <dbReference type="ARBA" id="ARBA00022840"/>
    </source>
</evidence>
<dbReference type="AlphaFoldDB" id="A0A3M2MDR9"/>
<keyword evidence="2" id="KW-0813">Transport</keyword>
<dbReference type="SMART" id="SM00382">
    <property type="entry name" value="AAA"/>
    <property type="match status" value="1"/>
</dbReference>
<dbReference type="PROSITE" id="PS50929">
    <property type="entry name" value="ABC_TM1F"/>
    <property type="match status" value="1"/>
</dbReference>
<dbReference type="PANTHER" id="PTHR24221">
    <property type="entry name" value="ATP-BINDING CASSETTE SUB-FAMILY B"/>
    <property type="match status" value="1"/>
</dbReference>
<organism evidence="15 16">
    <name type="scientific">Actinomadura harenae</name>
    <dbReference type="NCBI Taxonomy" id="2483351"/>
    <lineage>
        <taxon>Bacteria</taxon>
        <taxon>Bacillati</taxon>
        <taxon>Actinomycetota</taxon>
        <taxon>Actinomycetes</taxon>
        <taxon>Streptosporangiales</taxon>
        <taxon>Thermomonosporaceae</taxon>
        <taxon>Actinomadura</taxon>
    </lineage>
</organism>
<evidence type="ECO:0000256" key="9">
    <source>
        <dbReference type="ARBA" id="ARBA00023136"/>
    </source>
</evidence>
<dbReference type="InterPro" id="IPR017871">
    <property type="entry name" value="ABC_transporter-like_CS"/>
</dbReference>
<evidence type="ECO:0000256" key="4">
    <source>
        <dbReference type="ARBA" id="ARBA00022519"/>
    </source>
</evidence>
<keyword evidence="5 12" id="KW-0812">Transmembrane</keyword>
<dbReference type="InterPro" id="IPR039421">
    <property type="entry name" value="Type_1_exporter"/>
</dbReference>
<keyword evidence="9 12" id="KW-0472">Membrane</keyword>
<feature type="transmembrane region" description="Helical" evidence="12">
    <location>
        <begin position="255"/>
        <end position="274"/>
    </location>
</feature>
<dbReference type="OrthoDB" id="9806127at2"/>
<dbReference type="SUPFAM" id="SSF52540">
    <property type="entry name" value="P-loop containing nucleoside triphosphate hydrolases"/>
    <property type="match status" value="1"/>
</dbReference>
<keyword evidence="16" id="KW-1185">Reference proteome</keyword>
<feature type="domain" description="ABC transmembrane type-1" evidence="14">
    <location>
        <begin position="27"/>
        <end position="312"/>
    </location>
</feature>
<dbReference type="InterPro" id="IPR003593">
    <property type="entry name" value="AAA+_ATPase"/>
</dbReference>
<feature type="region of interest" description="Disordered" evidence="11">
    <location>
        <begin position="601"/>
        <end position="624"/>
    </location>
</feature>
<dbReference type="GO" id="GO:0005886">
    <property type="term" value="C:plasma membrane"/>
    <property type="evidence" value="ECO:0007669"/>
    <property type="project" value="UniProtKB-SubCell"/>
</dbReference>
<protein>
    <submittedName>
        <fullName evidence="15">ABC transporter ATP-binding protein</fullName>
    </submittedName>
</protein>
<keyword evidence="7 15" id="KW-0067">ATP-binding</keyword>
<comment type="caution">
    <text evidence="15">The sequence shown here is derived from an EMBL/GenBank/DDBJ whole genome shotgun (WGS) entry which is preliminary data.</text>
</comment>
<evidence type="ECO:0000256" key="3">
    <source>
        <dbReference type="ARBA" id="ARBA00022475"/>
    </source>
</evidence>
<keyword evidence="3" id="KW-1003">Cell membrane</keyword>
<reference evidence="15 16" key="1">
    <citation type="submission" date="2018-10" db="EMBL/GenBank/DDBJ databases">
        <title>Isolation from soil.</title>
        <authorList>
            <person name="Hu J."/>
        </authorList>
    </citation>
    <scope>NUCLEOTIDE SEQUENCE [LARGE SCALE GENOMIC DNA]</scope>
    <source>
        <strain evidence="15 16">NEAU-Ht49</strain>
    </source>
</reference>
<dbReference type="GO" id="GO:0005524">
    <property type="term" value="F:ATP binding"/>
    <property type="evidence" value="ECO:0007669"/>
    <property type="project" value="UniProtKB-KW"/>
</dbReference>
<evidence type="ECO:0000313" key="15">
    <source>
        <dbReference type="EMBL" id="RMI47679.1"/>
    </source>
</evidence>
<evidence type="ECO:0000256" key="12">
    <source>
        <dbReference type="SAM" id="Phobius"/>
    </source>
</evidence>
<accession>A0A3M2MDR9</accession>
<evidence type="ECO:0000259" key="14">
    <source>
        <dbReference type="PROSITE" id="PS50929"/>
    </source>
</evidence>
<dbReference type="Gene3D" id="1.20.1560.10">
    <property type="entry name" value="ABC transporter type 1, transmembrane domain"/>
    <property type="match status" value="1"/>
</dbReference>
<evidence type="ECO:0000256" key="10">
    <source>
        <dbReference type="ARBA" id="ARBA00023455"/>
    </source>
</evidence>
<dbReference type="Proteomes" id="UP000282674">
    <property type="component" value="Unassembled WGS sequence"/>
</dbReference>
<dbReference type="GO" id="GO:0034040">
    <property type="term" value="F:ATPase-coupled lipid transmembrane transporter activity"/>
    <property type="evidence" value="ECO:0007669"/>
    <property type="project" value="TreeGrafter"/>
</dbReference>
<feature type="transmembrane region" description="Helical" evidence="12">
    <location>
        <begin position="139"/>
        <end position="160"/>
    </location>
</feature>